<keyword evidence="2" id="KW-1185">Reference proteome</keyword>
<dbReference type="EMBL" id="JYDP01000372">
    <property type="protein sequence ID" value="KRZ00913.1"/>
    <property type="molecule type" value="Genomic_DNA"/>
</dbReference>
<dbReference type="Proteomes" id="UP000055024">
    <property type="component" value="Unassembled WGS sequence"/>
</dbReference>
<evidence type="ECO:0000313" key="2">
    <source>
        <dbReference type="Proteomes" id="UP000055024"/>
    </source>
</evidence>
<evidence type="ECO:0000313" key="1">
    <source>
        <dbReference type="EMBL" id="KRZ00913.1"/>
    </source>
</evidence>
<gene>
    <name evidence="1" type="ORF">T11_1434</name>
</gene>
<name>A0A0V1GRU0_9BILA</name>
<reference evidence="1 2" key="1">
    <citation type="submission" date="2015-01" db="EMBL/GenBank/DDBJ databases">
        <title>Evolution of Trichinella species and genotypes.</title>
        <authorList>
            <person name="Korhonen P.K."/>
            <person name="Edoardo P."/>
            <person name="Giuseppe L.R."/>
            <person name="Gasser R.B."/>
        </authorList>
    </citation>
    <scope>NUCLEOTIDE SEQUENCE [LARGE SCALE GENOMIC DNA]</scope>
    <source>
        <strain evidence="1">ISS1029</strain>
    </source>
</reference>
<sequence length="210" mass="24626">MCPGTENSFEFKNSETFRNSVLILTYKFKNANGMFQRNSNDLFIVLLITKYNIMQDIVPYVNSAISREIRNLATCDQLGFEKLFIILRTLIIRKTIQCTASHHTFTQQNSVNSISIIFSYLMLCYGYTHIIKSDAEHKRNSHDMKLNTSYPFMLKSKFSEIQVMHHTNLGTTGTIRRNLQTTTIYHFLHTQIQLHMKRKIPHLSSWNFFV</sequence>
<dbReference type="OrthoDB" id="5920080at2759"/>
<accession>A0A0V1GRU0</accession>
<organism evidence="1 2">
    <name type="scientific">Trichinella zimbabwensis</name>
    <dbReference type="NCBI Taxonomy" id="268475"/>
    <lineage>
        <taxon>Eukaryota</taxon>
        <taxon>Metazoa</taxon>
        <taxon>Ecdysozoa</taxon>
        <taxon>Nematoda</taxon>
        <taxon>Enoplea</taxon>
        <taxon>Dorylaimia</taxon>
        <taxon>Trichinellida</taxon>
        <taxon>Trichinellidae</taxon>
        <taxon>Trichinella</taxon>
    </lineage>
</organism>
<dbReference type="AlphaFoldDB" id="A0A0V1GRU0"/>
<protein>
    <submittedName>
        <fullName evidence="1">Uncharacterized protein</fullName>
    </submittedName>
</protein>
<comment type="caution">
    <text evidence="1">The sequence shown here is derived from an EMBL/GenBank/DDBJ whole genome shotgun (WGS) entry which is preliminary data.</text>
</comment>
<proteinExistence type="predicted"/>